<feature type="compositionally biased region" description="Polar residues" evidence="7">
    <location>
        <begin position="220"/>
        <end position="234"/>
    </location>
</feature>
<feature type="region of interest" description="Disordered" evidence="7">
    <location>
        <begin position="1"/>
        <end position="43"/>
    </location>
</feature>
<dbReference type="GO" id="GO:0016055">
    <property type="term" value="P:Wnt signaling pathway"/>
    <property type="evidence" value="ECO:0007669"/>
    <property type="project" value="UniProtKB-KW"/>
</dbReference>
<dbReference type="Pfam" id="PF23999">
    <property type="entry name" value="CUSTOS"/>
    <property type="match status" value="1"/>
</dbReference>
<protein>
    <recommendedName>
        <fullName evidence="3">Protein CUSTOS</fullName>
    </recommendedName>
</protein>
<proteinExistence type="inferred from homology"/>
<comment type="subcellular location">
    <subcellularLocation>
        <location evidence="1">Nucleus envelope</location>
    </subcellularLocation>
</comment>
<organism evidence="8 9">
    <name type="scientific">Elysia crispata</name>
    <name type="common">lettuce slug</name>
    <dbReference type="NCBI Taxonomy" id="231223"/>
    <lineage>
        <taxon>Eukaryota</taxon>
        <taxon>Metazoa</taxon>
        <taxon>Spiralia</taxon>
        <taxon>Lophotrochozoa</taxon>
        <taxon>Mollusca</taxon>
        <taxon>Gastropoda</taxon>
        <taxon>Heterobranchia</taxon>
        <taxon>Euthyneura</taxon>
        <taxon>Panpulmonata</taxon>
        <taxon>Sacoglossa</taxon>
        <taxon>Placobranchoidea</taxon>
        <taxon>Plakobranchidae</taxon>
        <taxon>Elysia</taxon>
    </lineage>
</organism>
<evidence type="ECO:0000256" key="2">
    <source>
        <dbReference type="ARBA" id="ARBA00008632"/>
    </source>
</evidence>
<feature type="compositionally biased region" description="Basic and acidic residues" evidence="7">
    <location>
        <begin position="208"/>
        <end position="218"/>
    </location>
</feature>
<dbReference type="EMBL" id="JAWDGP010001166">
    <property type="protein sequence ID" value="KAK3793922.1"/>
    <property type="molecule type" value="Genomic_DNA"/>
</dbReference>
<evidence type="ECO:0000256" key="1">
    <source>
        <dbReference type="ARBA" id="ARBA00004259"/>
    </source>
</evidence>
<evidence type="ECO:0000256" key="3">
    <source>
        <dbReference type="ARBA" id="ARBA00013465"/>
    </source>
</evidence>
<keyword evidence="9" id="KW-1185">Reference proteome</keyword>
<keyword evidence="4" id="KW-0217">Developmental protein</keyword>
<reference evidence="8" key="1">
    <citation type="journal article" date="2023" name="G3 (Bethesda)">
        <title>A reference genome for the long-term kleptoplast-retaining sea slug Elysia crispata morphotype clarki.</title>
        <authorList>
            <person name="Eastman K.E."/>
            <person name="Pendleton A.L."/>
            <person name="Shaikh M.A."/>
            <person name="Suttiyut T."/>
            <person name="Ogas R."/>
            <person name="Tomko P."/>
            <person name="Gavelis G."/>
            <person name="Widhalm J.R."/>
            <person name="Wisecaver J.H."/>
        </authorList>
    </citation>
    <scope>NUCLEOTIDE SEQUENCE</scope>
    <source>
        <strain evidence="8">ECLA1</strain>
    </source>
</reference>
<feature type="compositionally biased region" description="Basic and acidic residues" evidence="7">
    <location>
        <begin position="156"/>
        <end position="168"/>
    </location>
</feature>
<evidence type="ECO:0000313" key="9">
    <source>
        <dbReference type="Proteomes" id="UP001283361"/>
    </source>
</evidence>
<evidence type="ECO:0000256" key="5">
    <source>
        <dbReference type="ARBA" id="ARBA00022687"/>
    </source>
</evidence>
<evidence type="ECO:0000256" key="4">
    <source>
        <dbReference type="ARBA" id="ARBA00022473"/>
    </source>
</evidence>
<evidence type="ECO:0000256" key="6">
    <source>
        <dbReference type="ARBA" id="ARBA00023242"/>
    </source>
</evidence>
<accession>A0AAE1E4P5</accession>
<feature type="compositionally biased region" description="Polar residues" evidence="7">
    <location>
        <begin position="32"/>
        <end position="43"/>
    </location>
</feature>
<evidence type="ECO:0000256" key="7">
    <source>
        <dbReference type="SAM" id="MobiDB-lite"/>
    </source>
</evidence>
<name>A0AAE1E4P5_9GAST</name>
<dbReference type="PANTHER" id="PTHR14482:SF0">
    <property type="entry name" value="PROTEIN CUSTOS"/>
    <property type="match status" value="1"/>
</dbReference>
<gene>
    <name evidence="8" type="ORF">RRG08_033498</name>
</gene>
<feature type="region of interest" description="Disordered" evidence="7">
    <location>
        <begin position="156"/>
        <end position="186"/>
    </location>
</feature>
<comment type="similarity">
    <text evidence="2">Belongs to the CUSTOS family.</text>
</comment>
<dbReference type="PANTHER" id="PTHR14482">
    <property type="entry name" value="CHROMOSOME 12 ORF 43 HOMOLOG"/>
    <property type="match status" value="1"/>
</dbReference>
<feature type="region of interest" description="Disordered" evidence="7">
    <location>
        <begin position="208"/>
        <end position="240"/>
    </location>
</feature>
<sequence>MIQSKDDAVTISCSDSSDDEEEQRRISEAVSGVSTSGYQKSDSGSKVLIAGKISSSQQTLKFDLKASFTITRGNVDLTNLKSNRPQDRNEEDDDQLLKTTPEFRAYVAKQLSKLLDRDLSECLVESAWEKSVKSNHKYDGGVKLFSDSKTLLELKSSERKKNETTPEPRKRKIRLSTSSSSDSSEDEDIKACVYSVADIEQENQRLARLEDKSGDGRAGKQNSKSFDLQTSNPDSVWDKNHTNSKKMFCGDLLYFIVYSVRGFNFVAVRDMQGTSLSSSFAHIYQFSNSVGVGQGQS</sequence>
<feature type="region of interest" description="Disordered" evidence="7">
    <location>
        <begin position="78"/>
        <end position="97"/>
    </location>
</feature>
<dbReference type="InterPro" id="IPR026694">
    <property type="entry name" value="CUSTOS"/>
</dbReference>
<evidence type="ECO:0000313" key="8">
    <source>
        <dbReference type="EMBL" id="KAK3793922.1"/>
    </source>
</evidence>
<comment type="caution">
    <text evidence="8">The sequence shown here is derived from an EMBL/GenBank/DDBJ whole genome shotgun (WGS) entry which is preliminary data.</text>
</comment>
<keyword evidence="6" id="KW-0539">Nucleus</keyword>
<dbReference type="AlphaFoldDB" id="A0AAE1E4P5"/>
<dbReference type="GO" id="GO:0005635">
    <property type="term" value="C:nuclear envelope"/>
    <property type="evidence" value="ECO:0007669"/>
    <property type="project" value="UniProtKB-SubCell"/>
</dbReference>
<keyword evidence="5" id="KW-0879">Wnt signaling pathway</keyword>
<dbReference type="Proteomes" id="UP001283361">
    <property type="component" value="Unassembled WGS sequence"/>
</dbReference>